<evidence type="ECO:0000313" key="1">
    <source>
        <dbReference type="EMBL" id="CAB4889430.1"/>
    </source>
</evidence>
<dbReference type="EMBL" id="CAFBMB010000009">
    <property type="protein sequence ID" value="CAB4889430.1"/>
    <property type="molecule type" value="Genomic_DNA"/>
</dbReference>
<accession>A0A6J7F8V9</accession>
<reference evidence="1" key="1">
    <citation type="submission" date="2020-05" db="EMBL/GenBank/DDBJ databases">
        <authorList>
            <person name="Chiriac C."/>
            <person name="Salcher M."/>
            <person name="Ghai R."/>
            <person name="Kavagutti S V."/>
        </authorList>
    </citation>
    <scope>NUCLEOTIDE SEQUENCE</scope>
</reference>
<dbReference type="AlphaFoldDB" id="A0A6J7F8V9"/>
<name>A0A6J7F8V9_9ZZZZ</name>
<sequence length="126" mass="14206">MGADKLDGRTNFDLALVDIADSRCRHRLRDVARLDRPEQSTISTHLDGEFDARCLKLVFERLGLFVGRKFASNTSRTNLLDLLFATARPRNGETLRDQIITCVAVFYVDDIAGRTKAGYLIGQNKF</sequence>
<protein>
    <submittedName>
        <fullName evidence="1">Unannotated protein</fullName>
    </submittedName>
</protein>
<proteinExistence type="predicted"/>
<organism evidence="1">
    <name type="scientific">freshwater metagenome</name>
    <dbReference type="NCBI Taxonomy" id="449393"/>
    <lineage>
        <taxon>unclassified sequences</taxon>
        <taxon>metagenomes</taxon>
        <taxon>ecological metagenomes</taxon>
    </lineage>
</organism>
<gene>
    <name evidence="1" type="ORF">UFOPK3516_00231</name>
</gene>